<feature type="compositionally biased region" description="Basic and acidic residues" evidence="1">
    <location>
        <begin position="246"/>
        <end position="267"/>
    </location>
</feature>
<feature type="region of interest" description="Disordered" evidence="1">
    <location>
        <begin position="93"/>
        <end position="156"/>
    </location>
</feature>
<reference evidence="3 4" key="1">
    <citation type="submission" date="2015-01" db="EMBL/GenBank/DDBJ databases">
        <title>The Genome Sequence of Capronia semiimmersa CBS27337.</title>
        <authorList>
            <consortium name="The Broad Institute Genomics Platform"/>
            <person name="Cuomo C."/>
            <person name="de Hoog S."/>
            <person name="Gorbushina A."/>
            <person name="Stielow B."/>
            <person name="Teixiera M."/>
            <person name="Abouelleil A."/>
            <person name="Chapman S.B."/>
            <person name="Priest M."/>
            <person name="Young S.K."/>
            <person name="Wortman J."/>
            <person name="Nusbaum C."/>
            <person name="Birren B."/>
        </authorList>
    </citation>
    <scope>NUCLEOTIDE SEQUENCE [LARGE SCALE GENOMIC DNA]</scope>
    <source>
        <strain evidence="3 4">CBS 27337</strain>
    </source>
</reference>
<keyword evidence="4" id="KW-1185">Reference proteome</keyword>
<dbReference type="SMART" id="SM00292">
    <property type="entry name" value="BRCT"/>
    <property type="match status" value="1"/>
</dbReference>
<accession>A0A0D2FMT3</accession>
<dbReference type="EMBL" id="KN846958">
    <property type="protein sequence ID" value="KIW67950.1"/>
    <property type="molecule type" value="Genomic_DNA"/>
</dbReference>
<evidence type="ECO:0000259" key="2">
    <source>
        <dbReference type="PROSITE" id="PS50172"/>
    </source>
</evidence>
<dbReference type="AlphaFoldDB" id="A0A0D2FMT3"/>
<dbReference type="Pfam" id="PF12738">
    <property type="entry name" value="PTCB-BRCT"/>
    <property type="match status" value="1"/>
</dbReference>
<proteinExistence type="predicted"/>
<dbReference type="Gene3D" id="3.40.50.10190">
    <property type="entry name" value="BRCT domain"/>
    <property type="match status" value="1"/>
</dbReference>
<feature type="compositionally biased region" description="Basic and acidic residues" evidence="1">
    <location>
        <begin position="111"/>
        <end position="124"/>
    </location>
</feature>
<name>A0A0D2FMT3_9EURO</name>
<dbReference type="SUPFAM" id="SSF52113">
    <property type="entry name" value="BRCT domain"/>
    <property type="match status" value="1"/>
</dbReference>
<evidence type="ECO:0000313" key="3">
    <source>
        <dbReference type="EMBL" id="KIW67950.1"/>
    </source>
</evidence>
<organism evidence="3 4">
    <name type="scientific">Phialophora macrospora</name>
    <dbReference type="NCBI Taxonomy" id="1851006"/>
    <lineage>
        <taxon>Eukaryota</taxon>
        <taxon>Fungi</taxon>
        <taxon>Dikarya</taxon>
        <taxon>Ascomycota</taxon>
        <taxon>Pezizomycotina</taxon>
        <taxon>Eurotiomycetes</taxon>
        <taxon>Chaetothyriomycetidae</taxon>
        <taxon>Chaetothyriales</taxon>
        <taxon>Herpotrichiellaceae</taxon>
        <taxon>Phialophora</taxon>
    </lineage>
</organism>
<protein>
    <recommendedName>
        <fullName evidence="2">BRCT domain-containing protein</fullName>
    </recommendedName>
</protein>
<dbReference type="STRING" id="5601.A0A0D2FMT3"/>
<dbReference type="HOGENOM" id="CLU_044225_0_0_1"/>
<gene>
    <name evidence="3" type="ORF">PV04_03929</name>
</gene>
<dbReference type="InterPro" id="IPR036420">
    <property type="entry name" value="BRCT_dom_sf"/>
</dbReference>
<evidence type="ECO:0000256" key="1">
    <source>
        <dbReference type="SAM" id="MobiDB-lite"/>
    </source>
</evidence>
<evidence type="ECO:0000313" key="4">
    <source>
        <dbReference type="Proteomes" id="UP000054266"/>
    </source>
</evidence>
<dbReference type="CDD" id="cd00027">
    <property type="entry name" value="BRCT"/>
    <property type="match status" value="1"/>
</dbReference>
<dbReference type="InterPro" id="IPR001357">
    <property type="entry name" value="BRCT_dom"/>
</dbReference>
<feature type="domain" description="BRCT" evidence="2">
    <location>
        <begin position="1"/>
        <end position="94"/>
    </location>
</feature>
<dbReference type="PROSITE" id="PS50172">
    <property type="entry name" value="BRCT"/>
    <property type="match status" value="1"/>
</dbReference>
<feature type="region of interest" description="Disordered" evidence="1">
    <location>
        <begin position="244"/>
        <end position="269"/>
    </location>
</feature>
<feature type="compositionally biased region" description="Basic and acidic residues" evidence="1">
    <location>
        <begin position="135"/>
        <end position="154"/>
    </location>
</feature>
<dbReference type="Proteomes" id="UP000054266">
    <property type="component" value="Unassembled WGS sequence"/>
</dbReference>
<feature type="compositionally biased region" description="Basic residues" evidence="1">
    <location>
        <begin position="99"/>
        <end position="110"/>
    </location>
</feature>
<sequence length="505" mass="57537">MPKKFGRIVLASTGDFPGEKDDKIKGWVEHAGGTFVKELSKDVTHLVCSEKAWKRYYPIVREARRMHIVHLVKLNWLEDSLLSKSGKPLDPAQYEWERRKVKSGATKRKRNQEETMDETHDAKKPKPVKRTRTRASSDMEGEGRSKNERIERAGRSSPVWCETNNVPMRLTCAGKEFDEACIEFEKIMGKQGYRPFTDQSGFVYLLTLVRKDILKNRVEKHRIKVRYAPSFTSCHETFIPVSHQGVDPRRRKSDDSVTPSERLRDQSDGDAWSADGLLLEDPILPPCPVPLYYFPKPYPYSKNPCIASSLPRRLTFANRNLRVPIPDPWAQSLQLFVSEEPTAVPQSANPKHSIPSAVHHPNLQELRKKSYAAYTVYTKPGSRHIQTLVPAGSTFDFAWAMFSKFFKKKVGLEWTDLHNGWKKGLKLEHILKERFGGGDGAGDDERWEVLEPALAKRCATGADAKPIKPDESEEKRPTVTVVVNTTELTTEDQMEARAVTPEEGW</sequence>